<keyword evidence="6 7" id="KW-0961">Cell wall biogenesis/degradation</keyword>
<accession>A0A5B7YB32</accession>
<dbReference type="PANTHER" id="PTHR41533">
    <property type="entry name" value="L,D-TRANSPEPTIDASE HI_1667-RELATED"/>
    <property type="match status" value="1"/>
</dbReference>
<reference evidence="9 10" key="1">
    <citation type="submission" date="2019-04" db="EMBL/GenBank/DDBJ databases">
        <title>Salinimonas iocasae sp. nov., a halophilic bacterium isolated from the outer tube casing of tubeworms in Okinawa Trough.</title>
        <authorList>
            <person name="Zhang H."/>
            <person name="Wang H."/>
            <person name="Li C."/>
        </authorList>
    </citation>
    <scope>NUCLEOTIDE SEQUENCE [LARGE SCALE GENOMIC DNA]</scope>
    <source>
        <strain evidence="9 10">KX18D6</strain>
    </source>
</reference>
<dbReference type="PROSITE" id="PS52029">
    <property type="entry name" value="LD_TPASE"/>
    <property type="match status" value="1"/>
</dbReference>
<dbReference type="Gene3D" id="2.40.440.10">
    <property type="entry name" value="L,D-transpeptidase catalytic domain-like"/>
    <property type="match status" value="1"/>
</dbReference>
<dbReference type="GO" id="GO:0004180">
    <property type="term" value="F:carboxypeptidase activity"/>
    <property type="evidence" value="ECO:0007669"/>
    <property type="project" value="UniProtKB-ARBA"/>
</dbReference>
<keyword evidence="4 7" id="KW-0133">Cell shape</keyword>
<comment type="similarity">
    <text evidence="2">Belongs to the YkuD family.</text>
</comment>
<evidence type="ECO:0000256" key="1">
    <source>
        <dbReference type="ARBA" id="ARBA00004752"/>
    </source>
</evidence>
<dbReference type="CDD" id="cd16913">
    <property type="entry name" value="YkuD_like"/>
    <property type="match status" value="1"/>
</dbReference>
<dbReference type="RefSeq" id="WP_139755600.1">
    <property type="nucleotide sequence ID" value="NZ_CP039852.1"/>
</dbReference>
<sequence length="478" mass="53433">MGGVIQRLLAGLIIVVSSQAICETVTDKSHQDLWFNDHHQLNLSGVELVSLLADLGMRKSAQLLPSEQSNPAITAKYLTNQLLAVSQIKIGHQIATSSLTADDIWQAHAGNSLAALIDNQLPQFSEVLQLRQAIATMRQRALLPWPHINENFSSRLGQRHPQVSALVNMLSQLGDYPGAPAKSTGFTPAVKRALQRFQQRHGLSASGQLDQATREKLRFSPSQRLAVLQENLRRWLSLPAIVPAQYILVNIPAYTLYYRDKGNTVFSMPVVVGHPDTPTPIMLTEIDRVTLNPQWTPPASIVRNELLPRLNRAPHLMQAENFYWVDRDDRRVITDINTHQSGETLYQRNLLVQGPGPSNALGKWRFNIKNNDAIYLHDTPAKAFFSQSQRALSHGCVRIANPGKLAQVLLDRDLEPAVGAYQSPATRHVRLSQPVATYLSYQTVQIRDGIIEWLPDIYQKDVAQLNTIIAQRGDTLRN</sequence>
<dbReference type="AlphaFoldDB" id="A0A5B7YB32"/>
<evidence type="ECO:0000256" key="7">
    <source>
        <dbReference type="PROSITE-ProRule" id="PRU01373"/>
    </source>
</evidence>
<dbReference type="EMBL" id="CP039852">
    <property type="protein sequence ID" value="QCZ92851.1"/>
    <property type="molecule type" value="Genomic_DNA"/>
</dbReference>
<evidence type="ECO:0000313" key="9">
    <source>
        <dbReference type="EMBL" id="QCZ92851.1"/>
    </source>
</evidence>
<dbReference type="KEGG" id="salk:FBQ74_04845"/>
<dbReference type="GO" id="GO:0071555">
    <property type="term" value="P:cell wall organization"/>
    <property type="evidence" value="ECO:0007669"/>
    <property type="project" value="UniProtKB-UniRule"/>
</dbReference>
<evidence type="ECO:0000256" key="3">
    <source>
        <dbReference type="ARBA" id="ARBA00022679"/>
    </source>
</evidence>
<dbReference type="InterPro" id="IPR002477">
    <property type="entry name" value="Peptidoglycan-bd-like"/>
</dbReference>
<dbReference type="PANTHER" id="PTHR41533:SF1">
    <property type="entry name" value="L,D-TRANSPEPTIDASE YCBB-RELATED"/>
    <property type="match status" value="1"/>
</dbReference>
<evidence type="ECO:0000313" key="10">
    <source>
        <dbReference type="Proteomes" id="UP000304912"/>
    </source>
</evidence>
<protein>
    <recommendedName>
        <fullName evidence="8">L,D-TPase catalytic domain-containing protein</fullName>
    </recommendedName>
</protein>
<dbReference type="InterPro" id="IPR052905">
    <property type="entry name" value="LD-transpeptidase_YkuD-like"/>
</dbReference>
<dbReference type="GO" id="GO:0008360">
    <property type="term" value="P:regulation of cell shape"/>
    <property type="evidence" value="ECO:0007669"/>
    <property type="project" value="UniProtKB-UniRule"/>
</dbReference>
<evidence type="ECO:0000259" key="8">
    <source>
        <dbReference type="PROSITE" id="PS52029"/>
    </source>
</evidence>
<dbReference type="Proteomes" id="UP000304912">
    <property type="component" value="Chromosome"/>
</dbReference>
<gene>
    <name evidence="9" type="ORF">FBQ74_04845</name>
</gene>
<dbReference type="GO" id="GO:0009252">
    <property type="term" value="P:peptidoglycan biosynthetic process"/>
    <property type="evidence" value="ECO:0007669"/>
    <property type="project" value="UniProtKB-UniPathway"/>
</dbReference>
<keyword evidence="10" id="KW-1185">Reference proteome</keyword>
<proteinExistence type="inferred from homology"/>
<keyword evidence="3" id="KW-0808">Transferase</keyword>
<dbReference type="GO" id="GO:0016740">
    <property type="term" value="F:transferase activity"/>
    <property type="evidence" value="ECO:0007669"/>
    <property type="project" value="UniProtKB-KW"/>
</dbReference>
<evidence type="ECO:0000256" key="5">
    <source>
        <dbReference type="ARBA" id="ARBA00022984"/>
    </source>
</evidence>
<evidence type="ECO:0000256" key="6">
    <source>
        <dbReference type="ARBA" id="ARBA00023316"/>
    </source>
</evidence>
<dbReference type="InterPro" id="IPR036365">
    <property type="entry name" value="PGBD-like_sf"/>
</dbReference>
<organism evidence="9 10">
    <name type="scientific">Salinimonas iocasae</name>
    <dbReference type="NCBI Taxonomy" id="2572577"/>
    <lineage>
        <taxon>Bacteria</taxon>
        <taxon>Pseudomonadati</taxon>
        <taxon>Pseudomonadota</taxon>
        <taxon>Gammaproteobacteria</taxon>
        <taxon>Alteromonadales</taxon>
        <taxon>Alteromonadaceae</taxon>
        <taxon>Alteromonas/Salinimonas group</taxon>
        <taxon>Salinimonas</taxon>
    </lineage>
</organism>
<dbReference type="Pfam" id="PF03734">
    <property type="entry name" value="YkuD"/>
    <property type="match status" value="1"/>
</dbReference>
<dbReference type="Pfam" id="PF01471">
    <property type="entry name" value="PG_binding_1"/>
    <property type="match status" value="1"/>
</dbReference>
<dbReference type="SUPFAM" id="SSF47090">
    <property type="entry name" value="PGBD-like"/>
    <property type="match status" value="1"/>
</dbReference>
<keyword evidence="5 7" id="KW-0573">Peptidoglycan synthesis</keyword>
<evidence type="ECO:0000256" key="2">
    <source>
        <dbReference type="ARBA" id="ARBA00005992"/>
    </source>
</evidence>
<feature type="domain" description="L,D-TPase catalytic" evidence="8">
    <location>
        <begin position="245"/>
        <end position="421"/>
    </location>
</feature>
<evidence type="ECO:0000256" key="4">
    <source>
        <dbReference type="ARBA" id="ARBA00022960"/>
    </source>
</evidence>
<dbReference type="OrthoDB" id="9778545at2"/>
<dbReference type="Gene3D" id="1.10.101.10">
    <property type="entry name" value="PGBD-like superfamily/PGBD"/>
    <property type="match status" value="1"/>
</dbReference>
<name>A0A5B7YB32_9ALTE</name>
<dbReference type="InterPro" id="IPR038063">
    <property type="entry name" value="Transpep_catalytic_dom"/>
</dbReference>
<dbReference type="InterPro" id="IPR005490">
    <property type="entry name" value="LD_TPept_cat_dom"/>
</dbReference>
<feature type="active site" description="Nucleophile" evidence="7">
    <location>
        <position position="396"/>
    </location>
</feature>
<dbReference type="SUPFAM" id="SSF141523">
    <property type="entry name" value="L,D-transpeptidase catalytic domain-like"/>
    <property type="match status" value="1"/>
</dbReference>
<feature type="active site" description="Proton donor/acceptor" evidence="7">
    <location>
        <position position="377"/>
    </location>
</feature>
<comment type="pathway">
    <text evidence="1 7">Cell wall biogenesis; peptidoglycan biosynthesis.</text>
</comment>
<dbReference type="InterPro" id="IPR036366">
    <property type="entry name" value="PGBDSf"/>
</dbReference>
<dbReference type="UniPathway" id="UPA00219"/>